<keyword evidence="2" id="KW-0732">Signal</keyword>
<feature type="chain" id="PRO_5045393443" evidence="2">
    <location>
        <begin position="23"/>
        <end position="223"/>
    </location>
</feature>
<feature type="signal peptide" evidence="2">
    <location>
        <begin position="1"/>
        <end position="22"/>
    </location>
</feature>
<feature type="compositionally biased region" description="Polar residues" evidence="1">
    <location>
        <begin position="70"/>
        <end position="84"/>
    </location>
</feature>
<gene>
    <name evidence="3" type="ORF">HPULCUR_004440</name>
</gene>
<evidence type="ECO:0000256" key="1">
    <source>
        <dbReference type="SAM" id="MobiDB-lite"/>
    </source>
</evidence>
<accession>A0ABP9XWE8</accession>
<dbReference type="Proteomes" id="UP001476247">
    <property type="component" value="Unassembled WGS sequence"/>
</dbReference>
<evidence type="ECO:0000256" key="2">
    <source>
        <dbReference type="SAM" id="SignalP"/>
    </source>
</evidence>
<name>A0ABP9XWE8_9FUNG</name>
<keyword evidence="4" id="KW-1185">Reference proteome</keyword>
<evidence type="ECO:0000313" key="4">
    <source>
        <dbReference type="Proteomes" id="UP001476247"/>
    </source>
</evidence>
<sequence length="223" mass="24730">MHVGTWKIWSLLVVFCGRMGNAEEPEPEPALATPASGNQKHSICNWEEFANNPGPVPQAITTTTTTTTTNGSISLSDTTSSPNVPSRPILKGDFWESIGTLEIPSNNTYATSRSKVFVPQEASVSRIFLLVHFSELISGTVSTAEIDLQMLTSEADNLVDFGDLILSETEKKAMNPIRLRIKRSNDRFVNLSLYDGDDIEAVVRSFCNEHDMEYFWENLLGLQ</sequence>
<organism evidence="3 4">
    <name type="scientific">Helicostylum pulchrum</name>
    <dbReference type="NCBI Taxonomy" id="562976"/>
    <lineage>
        <taxon>Eukaryota</taxon>
        <taxon>Fungi</taxon>
        <taxon>Fungi incertae sedis</taxon>
        <taxon>Mucoromycota</taxon>
        <taxon>Mucoromycotina</taxon>
        <taxon>Mucoromycetes</taxon>
        <taxon>Mucorales</taxon>
        <taxon>Mucorineae</taxon>
        <taxon>Mucoraceae</taxon>
        <taxon>Helicostylum</taxon>
    </lineage>
</organism>
<comment type="caution">
    <text evidence="3">The sequence shown here is derived from an EMBL/GenBank/DDBJ whole genome shotgun (WGS) entry which is preliminary data.</text>
</comment>
<feature type="region of interest" description="Disordered" evidence="1">
    <location>
        <begin position="52"/>
        <end position="84"/>
    </location>
</feature>
<protein>
    <submittedName>
        <fullName evidence="3">Uncharacterized protein</fullName>
    </submittedName>
</protein>
<proteinExistence type="predicted"/>
<evidence type="ECO:0000313" key="3">
    <source>
        <dbReference type="EMBL" id="GAA5799031.1"/>
    </source>
</evidence>
<dbReference type="EMBL" id="BAABUJ010000011">
    <property type="protein sequence ID" value="GAA5799031.1"/>
    <property type="molecule type" value="Genomic_DNA"/>
</dbReference>
<reference evidence="3 4" key="1">
    <citation type="submission" date="2024-04" db="EMBL/GenBank/DDBJ databases">
        <title>genome sequences of Mucor flavus KT1a and Helicostylum pulchrum KT1b strains isolation_sourced from the surface of a dry-aged beef.</title>
        <authorList>
            <person name="Toyotome T."/>
            <person name="Hosono M."/>
            <person name="Torimaru M."/>
            <person name="Fukuda K."/>
            <person name="Mikami N."/>
        </authorList>
    </citation>
    <scope>NUCLEOTIDE SEQUENCE [LARGE SCALE GENOMIC DNA]</scope>
    <source>
        <strain evidence="3 4">KT1b</strain>
    </source>
</reference>